<accession>X6MM84</accession>
<feature type="region of interest" description="Disordered" evidence="1">
    <location>
        <begin position="1"/>
        <end position="63"/>
    </location>
</feature>
<feature type="compositionally biased region" description="Basic residues" evidence="1">
    <location>
        <begin position="21"/>
        <end position="42"/>
    </location>
</feature>
<evidence type="ECO:0000313" key="2">
    <source>
        <dbReference type="EMBL" id="ETO14547.1"/>
    </source>
</evidence>
<name>X6MM84_RETFI</name>
<sequence>MVVLKNSEIDKRSRSRDKSKSLSRHRSHNEKSRSRSRSRSRSHSSSSSPNHSHSSSSRRVDKWGLPLPVHSTEYVDNMLEWQSKQQELTKEVDNNIDNLPHLTAFDESGVDICHGFNEGRCRVEACKYKHACWMCKSTDHPSLKCTYKTLRPYDAPRDVDVVCINWNLYGCNAGPVCADRHCCLYCKDAHPIRHSRNCMWKYQREVEEGNHSNVFNQMTIVGLCNF</sequence>
<feature type="compositionally biased region" description="Low complexity" evidence="1">
    <location>
        <begin position="43"/>
        <end position="57"/>
    </location>
</feature>
<organism evidence="2 3">
    <name type="scientific">Reticulomyxa filosa</name>
    <dbReference type="NCBI Taxonomy" id="46433"/>
    <lineage>
        <taxon>Eukaryota</taxon>
        <taxon>Sar</taxon>
        <taxon>Rhizaria</taxon>
        <taxon>Retaria</taxon>
        <taxon>Foraminifera</taxon>
        <taxon>Monothalamids</taxon>
        <taxon>Reticulomyxidae</taxon>
        <taxon>Reticulomyxa</taxon>
    </lineage>
</organism>
<gene>
    <name evidence="2" type="ORF">RFI_22820</name>
</gene>
<dbReference type="EMBL" id="ASPP01019974">
    <property type="protein sequence ID" value="ETO14547.1"/>
    <property type="molecule type" value="Genomic_DNA"/>
</dbReference>
<proteinExistence type="predicted"/>
<comment type="caution">
    <text evidence="2">The sequence shown here is derived from an EMBL/GenBank/DDBJ whole genome shotgun (WGS) entry which is preliminary data.</text>
</comment>
<dbReference type="OrthoDB" id="2160585at2759"/>
<feature type="compositionally biased region" description="Basic and acidic residues" evidence="1">
    <location>
        <begin position="7"/>
        <end position="20"/>
    </location>
</feature>
<feature type="non-terminal residue" evidence="2">
    <location>
        <position position="226"/>
    </location>
</feature>
<evidence type="ECO:0000313" key="3">
    <source>
        <dbReference type="Proteomes" id="UP000023152"/>
    </source>
</evidence>
<dbReference type="AlphaFoldDB" id="X6MM84"/>
<protein>
    <submittedName>
        <fullName evidence="2">Uncharacterized protein</fullName>
    </submittedName>
</protein>
<evidence type="ECO:0000256" key="1">
    <source>
        <dbReference type="SAM" id="MobiDB-lite"/>
    </source>
</evidence>
<keyword evidence="3" id="KW-1185">Reference proteome</keyword>
<reference evidence="2 3" key="1">
    <citation type="journal article" date="2013" name="Curr. Biol.">
        <title>The Genome of the Foraminiferan Reticulomyxa filosa.</title>
        <authorList>
            <person name="Glockner G."/>
            <person name="Hulsmann N."/>
            <person name="Schleicher M."/>
            <person name="Noegel A.A."/>
            <person name="Eichinger L."/>
            <person name="Gallinger C."/>
            <person name="Pawlowski J."/>
            <person name="Sierra R."/>
            <person name="Euteneuer U."/>
            <person name="Pillet L."/>
            <person name="Moustafa A."/>
            <person name="Platzer M."/>
            <person name="Groth M."/>
            <person name="Szafranski K."/>
            <person name="Schliwa M."/>
        </authorList>
    </citation>
    <scope>NUCLEOTIDE SEQUENCE [LARGE SCALE GENOMIC DNA]</scope>
</reference>
<dbReference type="Proteomes" id="UP000023152">
    <property type="component" value="Unassembled WGS sequence"/>
</dbReference>